<evidence type="ECO:0000256" key="5">
    <source>
        <dbReference type="ARBA" id="ARBA00022989"/>
    </source>
</evidence>
<keyword evidence="6" id="KW-0472">Membrane</keyword>
<dbReference type="InterPro" id="IPR025846">
    <property type="entry name" value="TBL_N"/>
</dbReference>
<accession>A0A9P0ZLV2</accession>
<evidence type="ECO:0000256" key="3">
    <source>
        <dbReference type="ARBA" id="ARBA00022692"/>
    </source>
</evidence>
<evidence type="ECO:0000259" key="8">
    <source>
        <dbReference type="Pfam" id="PF13839"/>
    </source>
</evidence>
<dbReference type="Pfam" id="PF14416">
    <property type="entry name" value="PMR5N"/>
    <property type="match status" value="1"/>
</dbReference>
<evidence type="ECO:0000259" key="9">
    <source>
        <dbReference type="Pfam" id="PF14416"/>
    </source>
</evidence>
<keyword evidence="3" id="KW-0812">Transmembrane</keyword>
<dbReference type="GO" id="GO:0016020">
    <property type="term" value="C:membrane"/>
    <property type="evidence" value="ECO:0007669"/>
    <property type="project" value="UniProtKB-SubCell"/>
</dbReference>
<proteinExistence type="inferred from homology"/>
<gene>
    <name evidence="10" type="ORF">CEURO_LOCUS17758</name>
</gene>
<comment type="subcellular location">
    <subcellularLocation>
        <location evidence="1">Membrane</location>
        <topology evidence="1">Single-pass membrane protein</topology>
    </subcellularLocation>
</comment>
<evidence type="ECO:0000256" key="1">
    <source>
        <dbReference type="ARBA" id="ARBA00004167"/>
    </source>
</evidence>
<comment type="caution">
    <text evidence="10">The sequence shown here is derived from an EMBL/GenBank/DDBJ whole genome shotgun (WGS) entry which is preliminary data.</text>
</comment>
<dbReference type="EMBL" id="CAMAPE010000051">
    <property type="protein sequence ID" value="CAH9107560.1"/>
    <property type="molecule type" value="Genomic_DNA"/>
</dbReference>
<evidence type="ECO:0000256" key="4">
    <source>
        <dbReference type="ARBA" id="ARBA00022968"/>
    </source>
</evidence>
<dbReference type="Pfam" id="PF13839">
    <property type="entry name" value="PC-Esterase"/>
    <property type="match status" value="1"/>
</dbReference>
<organism evidence="10 11">
    <name type="scientific">Cuscuta europaea</name>
    <name type="common">European dodder</name>
    <dbReference type="NCBI Taxonomy" id="41803"/>
    <lineage>
        <taxon>Eukaryota</taxon>
        <taxon>Viridiplantae</taxon>
        <taxon>Streptophyta</taxon>
        <taxon>Embryophyta</taxon>
        <taxon>Tracheophyta</taxon>
        <taxon>Spermatophyta</taxon>
        <taxon>Magnoliopsida</taxon>
        <taxon>eudicotyledons</taxon>
        <taxon>Gunneridae</taxon>
        <taxon>Pentapetalae</taxon>
        <taxon>asterids</taxon>
        <taxon>lamiids</taxon>
        <taxon>Solanales</taxon>
        <taxon>Convolvulaceae</taxon>
        <taxon>Cuscuteae</taxon>
        <taxon>Cuscuta</taxon>
        <taxon>Cuscuta subgen. Cuscuta</taxon>
    </lineage>
</organism>
<dbReference type="PANTHER" id="PTHR32285">
    <property type="entry name" value="PROTEIN TRICHOME BIREFRINGENCE-LIKE 9-RELATED"/>
    <property type="match status" value="1"/>
</dbReference>
<evidence type="ECO:0000256" key="2">
    <source>
        <dbReference type="ARBA" id="ARBA00007727"/>
    </source>
</evidence>
<keyword evidence="11" id="KW-1185">Reference proteome</keyword>
<feature type="domain" description="Trichome birefringence-like N-terminal" evidence="9">
    <location>
        <begin position="41"/>
        <end position="92"/>
    </location>
</feature>
<reference evidence="10" key="1">
    <citation type="submission" date="2022-07" db="EMBL/GenBank/DDBJ databases">
        <authorList>
            <person name="Macas J."/>
            <person name="Novak P."/>
            <person name="Neumann P."/>
        </authorList>
    </citation>
    <scope>NUCLEOTIDE SEQUENCE</scope>
</reference>
<comment type="similarity">
    <text evidence="2">Belongs to the PC-esterase family. TBL subfamily.</text>
</comment>
<feature type="domain" description="Trichome birefringence-like C-terminal" evidence="8">
    <location>
        <begin position="93"/>
        <end position="355"/>
    </location>
</feature>
<name>A0A9P0ZLV2_CUSEU</name>
<dbReference type="GO" id="GO:0016413">
    <property type="term" value="F:O-acetyltransferase activity"/>
    <property type="evidence" value="ECO:0007669"/>
    <property type="project" value="InterPro"/>
</dbReference>
<sequence>MDTWTHHRSLLLLLLNLLLQLPSLNSIDTIVGLRKETSESESCNFFEGSWVEDDSYPLYEDCKFIDAGLNCQKNGRSDELYLKYKWQPTNCDLQRFDGEAFLRKFRGKKIMFVGDSLGSNQWQSLACILLTTAPNSNYTVSRKPNRSDLSFPDYEMDVIFLKNGFLVDLVDEEAGRVLKLDSLNRSKQWEGVDILIFNSYHWWIHTGRLKTWDYFQVGDNLYHEMDRMEAYRIALTTWANWVDSRVDPSRTRVFYQGITAVHYNGSEWDEPAVQDCKRQRKPIEGSSFPGRRYAGEAVVKEVLGNMTNTVYLLDITLMTQLRKDGHPSIYAGVGVDCSHWCVPGVPDAWNQILYSLLI</sequence>
<dbReference type="Proteomes" id="UP001152484">
    <property type="component" value="Unassembled WGS sequence"/>
</dbReference>
<dbReference type="GO" id="GO:0005794">
    <property type="term" value="C:Golgi apparatus"/>
    <property type="evidence" value="ECO:0007669"/>
    <property type="project" value="TreeGrafter"/>
</dbReference>
<evidence type="ECO:0008006" key="12">
    <source>
        <dbReference type="Google" id="ProtNLM"/>
    </source>
</evidence>
<protein>
    <recommendedName>
        <fullName evidence="12">Trichome birefringence-like N-terminal domain-containing protein</fullName>
    </recommendedName>
</protein>
<evidence type="ECO:0000256" key="7">
    <source>
        <dbReference type="SAM" id="SignalP"/>
    </source>
</evidence>
<keyword evidence="4" id="KW-0735">Signal-anchor</keyword>
<feature type="chain" id="PRO_5040353194" description="Trichome birefringence-like N-terminal domain-containing protein" evidence="7">
    <location>
        <begin position="27"/>
        <end position="358"/>
    </location>
</feature>
<evidence type="ECO:0000313" key="11">
    <source>
        <dbReference type="Proteomes" id="UP001152484"/>
    </source>
</evidence>
<dbReference type="InterPro" id="IPR029962">
    <property type="entry name" value="TBL"/>
</dbReference>
<evidence type="ECO:0000313" key="10">
    <source>
        <dbReference type="EMBL" id="CAH9107560.1"/>
    </source>
</evidence>
<dbReference type="PANTHER" id="PTHR32285:SF30">
    <property type="entry name" value="PROTEIN TRICHOME BIREFRINGENCE-LIKE 42"/>
    <property type="match status" value="1"/>
</dbReference>
<dbReference type="OrthoDB" id="630188at2759"/>
<evidence type="ECO:0000256" key="6">
    <source>
        <dbReference type="ARBA" id="ARBA00023136"/>
    </source>
</evidence>
<feature type="signal peptide" evidence="7">
    <location>
        <begin position="1"/>
        <end position="26"/>
    </location>
</feature>
<keyword evidence="5" id="KW-1133">Transmembrane helix</keyword>
<keyword evidence="7" id="KW-0732">Signal</keyword>
<dbReference type="AlphaFoldDB" id="A0A9P0ZLV2"/>
<dbReference type="InterPro" id="IPR026057">
    <property type="entry name" value="TBL_C"/>
</dbReference>